<dbReference type="InterPro" id="IPR055140">
    <property type="entry name" value="Thiolase_C_2"/>
</dbReference>
<dbReference type="Proteomes" id="UP000229026">
    <property type="component" value="Unassembled WGS sequence"/>
</dbReference>
<keyword evidence="3" id="KW-0012">Acyltransferase</keyword>
<evidence type="ECO:0000259" key="2">
    <source>
        <dbReference type="Pfam" id="PF22691"/>
    </source>
</evidence>
<dbReference type="Gene3D" id="3.40.47.10">
    <property type="match status" value="1"/>
</dbReference>
<dbReference type="PANTHER" id="PTHR42870:SF1">
    <property type="entry name" value="NON-SPECIFIC LIPID-TRANSFER PROTEIN-LIKE 2"/>
    <property type="match status" value="1"/>
</dbReference>
<gene>
    <name evidence="3" type="ORF">CO161_03300</name>
</gene>
<dbReference type="SUPFAM" id="SSF53901">
    <property type="entry name" value="Thiolase-like"/>
    <property type="match status" value="2"/>
</dbReference>
<dbReference type="PANTHER" id="PTHR42870">
    <property type="entry name" value="ACETYL-COA C-ACETYLTRANSFERASE"/>
    <property type="match status" value="1"/>
</dbReference>
<accession>A0A2M7YJ85</accession>
<proteinExistence type="predicted"/>
<dbReference type="EC" id="2.3.1.9" evidence="3"/>
<dbReference type="Pfam" id="PF22691">
    <property type="entry name" value="Thiolase_C_1"/>
    <property type="match status" value="1"/>
</dbReference>
<sequence length="456" mass="50992">MIKFGKGNLRIPKWERPVYAVAGGLTGYRKRFPEYKLEELCMIAFRQMLEDNDLKLDPLEIKGLLNYAAYGAFADHFQDQLLCEAKVHDYLGLDPLFNTGIKTGGATGGSTVLNAAMAIASGYADVALAMGWERMDEVDTKTGNFYIATAACKDFETRLARIYASYYAPMARRFAWKYNLSEETRAKVAVKNRLYACYSPYAQQAGRHTVEEVLAGKIICDPLRGLECCCMSVGAACMLLCSEEMAYKLTDNPCQLFMAGGTHTLRVADRRHMEIPLLPHETPEMYRDFSREAGGDRWPGFESFLAARFAAYLVYRMAGIENPLKELDLVELHDSFTISDIQTYGDIGLRPYGQEPDYIESGDAYFGGKCPANLSGGLLGTMHAVGATGIFQGVECLWQIQKKYDKFHSNPNIWKRWGKKKPADWKSLQVPNARQTAWVSHAGVGSHVTMGVLRRA</sequence>
<feature type="domain" description="Thiolase C-terminal" evidence="2">
    <location>
        <begin position="304"/>
        <end position="405"/>
    </location>
</feature>
<reference evidence="4" key="1">
    <citation type="submission" date="2017-09" db="EMBL/GenBank/DDBJ databases">
        <title>Depth-based differentiation of microbial function through sediment-hosted aquifers and enrichment of novel symbionts in the deep terrestrial subsurface.</title>
        <authorList>
            <person name="Probst A.J."/>
            <person name="Ladd B."/>
            <person name="Jarett J.K."/>
            <person name="Geller-Mcgrath D.E."/>
            <person name="Sieber C.M.K."/>
            <person name="Emerson J.B."/>
            <person name="Anantharaman K."/>
            <person name="Thomas B.C."/>
            <person name="Malmstrom R."/>
            <person name="Stieglmeier M."/>
            <person name="Klingl A."/>
            <person name="Woyke T."/>
            <person name="Ryan C.M."/>
            <person name="Banfield J.F."/>
        </authorList>
    </citation>
    <scope>NUCLEOTIDE SEQUENCE [LARGE SCALE GENOMIC DNA]</scope>
</reference>
<dbReference type="Pfam" id="PF00108">
    <property type="entry name" value="Thiolase_N"/>
    <property type="match status" value="1"/>
</dbReference>
<protein>
    <submittedName>
        <fullName evidence="3">Acetyl-CoA acetyltransferase</fullName>
        <ecNumber evidence="3">2.3.1.9</ecNumber>
    </submittedName>
</protein>
<evidence type="ECO:0000313" key="4">
    <source>
        <dbReference type="Proteomes" id="UP000229026"/>
    </source>
</evidence>
<organism evidence="3 4">
    <name type="scientific">Candidatus Portnoybacteria bacterium CG_4_9_14_3_um_filter_44_9</name>
    <dbReference type="NCBI Taxonomy" id="1974806"/>
    <lineage>
        <taxon>Bacteria</taxon>
        <taxon>Candidatus Portnoyibacteriota</taxon>
    </lineage>
</organism>
<dbReference type="CDD" id="cd00829">
    <property type="entry name" value="SCP-x_thiolase"/>
    <property type="match status" value="1"/>
</dbReference>
<dbReference type="AlphaFoldDB" id="A0A2M7YJ85"/>
<keyword evidence="3" id="KW-0808">Transferase</keyword>
<feature type="domain" description="Thiolase N-terminal" evidence="1">
    <location>
        <begin position="30"/>
        <end position="243"/>
    </location>
</feature>
<dbReference type="InterPro" id="IPR020616">
    <property type="entry name" value="Thiolase_N"/>
</dbReference>
<dbReference type="EMBL" id="PFWH01000111">
    <property type="protein sequence ID" value="PJA63018.1"/>
    <property type="molecule type" value="Genomic_DNA"/>
</dbReference>
<evidence type="ECO:0000259" key="1">
    <source>
        <dbReference type="Pfam" id="PF00108"/>
    </source>
</evidence>
<evidence type="ECO:0000313" key="3">
    <source>
        <dbReference type="EMBL" id="PJA63018.1"/>
    </source>
</evidence>
<name>A0A2M7YJ85_9BACT</name>
<dbReference type="GO" id="GO:0003985">
    <property type="term" value="F:acetyl-CoA C-acetyltransferase activity"/>
    <property type="evidence" value="ECO:0007669"/>
    <property type="project" value="UniProtKB-EC"/>
</dbReference>
<dbReference type="InterPro" id="IPR016039">
    <property type="entry name" value="Thiolase-like"/>
</dbReference>
<comment type="caution">
    <text evidence="3">The sequence shown here is derived from an EMBL/GenBank/DDBJ whole genome shotgun (WGS) entry which is preliminary data.</text>
</comment>